<evidence type="ECO:0000256" key="2">
    <source>
        <dbReference type="ARBA" id="ARBA00006103"/>
    </source>
</evidence>
<accession>A0A8T0GBQ2</accession>
<dbReference type="PANTHER" id="PTHR13509">
    <property type="entry name" value="SEC61 SUBUNIT BETA"/>
    <property type="match status" value="1"/>
</dbReference>
<feature type="transmembrane region" description="Helical" evidence="11">
    <location>
        <begin position="80"/>
        <end position="103"/>
    </location>
</feature>
<keyword evidence="9 11" id="KW-0472">Membrane</keyword>
<keyword evidence="7 11" id="KW-1133">Transmembrane helix</keyword>
<dbReference type="Proteomes" id="UP000822688">
    <property type="component" value="Chromosome 11"/>
</dbReference>
<evidence type="ECO:0000313" key="13">
    <source>
        <dbReference type="Proteomes" id="UP000822688"/>
    </source>
</evidence>
<evidence type="ECO:0000256" key="10">
    <source>
        <dbReference type="SAM" id="MobiDB-lite"/>
    </source>
</evidence>
<evidence type="ECO:0000256" key="8">
    <source>
        <dbReference type="ARBA" id="ARBA00023010"/>
    </source>
</evidence>
<reference evidence="12 13" key="1">
    <citation type="submission" date="2020-06" db="EMBL/GenBank/DDBJ databases">
        <title>WGS assembly of Ceratodon purpureus strain R40.</title>
        <authorList>
            <person name="Carey S.B."/>
            <person name="Jenkins J."/>
            <person name="Shu S."/>
            <person name="Lovell J.T."/>
            <person name="Sreedasyam A."/>
            <person name="Maumus F."/>
            <person name="Tiley G.P."/>
            <person name="Fernandez-Pozo N."/>
            <person name="Barry K."/>
            <person name="Chen C."/>
            <person name="Wang M."/>
            <person name="Lipzen A."/>
            <person name="Daum C."/>
            <person name="Saski C.A."/>
            <person name="Payton A.C."/>
            <person name="Mcbreen J.C."/>
            <person name="Conrad R.E."/>
            <person name="Kollar L.M."/>
            <person name="Olsson S."/>
            <person name="Huttunen S."/>
            <person name="Landis J.B."/>
            <person name="Wickett N.J."/>
            <person name="Johnson M.G."/>
            <person name="Rensing S.A."/>
            <person name="Grimwood J."/>
            <person name="Schmutz J."/>
            <person name="Mcdaniel S.F."/>
        </authorList>
    </citation>
    <scope>NUCLEOTIDE SEQUENCE [LARGE SCALE GENOMIC DNA]</scope>
    <source>
        <strain evidence="12 13">R40</strain>
    </source>
</reference>
<dbReference type="EMBL" id="CM026432">
    <property type="protein sequence ID" value="KAG0555947.1"/>
    <property type="molecule type" value="Genomic_DNA"/>
</dbReference>
<evidence type="ECO:0000256" key="3">
    <source>
        <dbReference type="ARBA" id="ARBA00022448"/>
    </source>
</evidence>
<protein>
    <recommendedName>
        <fullName evidence="14">Protein transport protein Sec61 subunit beta</fullName>
    </recommendedName>
</protein>
<dbReference type="Pfam" id="PF03911">
    <property type="entry name" value="Sec61_beta"/>
    <property type="match status" value="1"/>
</dbReference>
<dbReference type="AlphaFoldDB" id="A0A8T0GBQ2"/>
<comment type="subcellular location">
    <subcellularLocation>
        <location evidence="1">Endoplasmic reticulum membrane</location>
        <topology evidence="1">Single-pass membrane protein</topology>
    </subcellularLocation>
</comment>
<evidence type="ECO:0000256" key="7">
    <source>
        <dbReference type="ARBA" id="ARBA00022989"/>
    </source>
</evidence>
<evidence type="ECO:0000256" key="9">
    <source>
        <dbReference type="ARBA" id="ARBA00023136"/>
    </source>
</evidence>
<proteinExistence type="inferred from homology"/>
<evidence type="ECO:0000256" key="6">
    <source>
        <dbReference type="ARBA" id="ARBA00022927"/>
    </source>
</evidence>
<dbReference type="GO" id="GO:0005784">
    <property type="term" value="C:Sec61 translocon complex"/>
    <property type="evidence" value="ECO:0007669"/>
    <property type="project" value="InterPro"/>
</dbReference>
<gene>
    <name evidence="12" type="ORF">KC19_11G014900</name>
</gene>
<keyword evidence="8" id="KW-0811">Translocation</keyword>
<name>A0A8T0GBQ2_CERPU</name>
<organism evidence="12 13">
    <name type="scientific">Ceratodon purpureus</name>
    <name type="common">Fire moss</name>
    <name type="synonym">Dicranum purpureum</name>
    <dbReference type="NCBI Taxonomy" id="3225"/>
    <lineage>
        <taxon>Eukaryota</taxon>
        <taxon>Viridiplantae</taxon>
        <taxon>Streptophyta</taxon>
        <taxon>Embryophyta</taxon>
        <taxon>Bryophyta</taxon>
        <taxon>Bryophytina</taxon>
        <taxon>Bryopsida</taxon>
        <taxon>Dicranidae</taxon>
        <taxon>Pseudoditrichales</taxon>
        <taxon>Ditrichaceae</taxon>
        <taxon>Ceratodon</taxon>
    </lineage>
</organism>
<evidence type="ECO:0000256" key="11">
    <source>
        <dbReference type="SAM" id="Phobius"/>
    </source>
</evidence>
<evidence type="ECO:0000313" key="12">
    <source>
        <dbReference type="EMBL" id="KAG0555947.1"/>
    </source>
</evidence>
<comment type="caution">
    <text evidence="12">The sequence shown here is derived from an EMBL/GenBank/DDBJ whole genome shotgun (WGS) entry which is preliminary data.</text>
</comment>
<dbReference type="InterPro" id="IPR016482">
    <property type="entry name" value="SecG/Sec61-beta/Sbh"/>
</dbReference>
<keyword evidence="4 11" id="KW-0812">Transmembrane</keyword>
<feature type="region of interest" description="Disordered" evidence="10">
    <location>
        <begin position="1"/>
        <end position="56"/>
    </location>
</feature>
<keyword evidence="5" id="KW-0256">Endoplasmic reticulum</keyword>
<sequence length="107" mass="11229">MANGSKREASKTRSGSNTSGETPETAPFGAQPTKVNGMRLTRRRTASSVNAKGGNGGGGSALLLQFYANDSPGYKISSTFVIIFSVCFIAFVIGLHILGKLFIQNKA</sequence>
<evidence type="ECO:0000256" key="1">
    <source>
        <dbReference type="ARBA" id="ARBA00004389"/>
    </source>
</evidence>
<dbReference type="InterPro" id="IPR030671">
    <property type="entry name" value="Sec61-beta/Sbh"/>
</dbReference>
<dbReference type="GO" id="GO:0006886">
    <property type="term" value="P:intracellular protein transport"/>
    <property type="evidence" value="ECO:0007669"/>
    <property type="project" value="InterPro"/>
</dbReference>
<evidence type="ECO:0000256" key="5">
    <source>
        <dbReference type="ARBA" id="ARBA00022824"/>
    </source>
</evidence>
<keyword evidence="3" id="KW-0813">Transport</keyword>
<comment type="similarity">
    <text evidence="2">Belongs to the SEC61-beta family.</text>
</comment>
<keyword evidence="6" id="KW-0653">Protein transport</keyword>
<keyword evidence="13" id="KW-1185">Reference proteome</keyword>
<evidence type="ECO:0008006" key="14">
    <source>
        <dbReference type="Google" id="ProtNLM"/>
    </source>
</evidence>
<evidence type="ECO:0000256" key="4">
    <source>
        <dbReference type="ARBA" id="ARBA00022692"/>
    </source>
</evidence>
<feature type="compositionally biased region" description="Basic and acidic residues" evidence="10">
    <location>
        <begin position="1"/>
        <end position="11"/>
    </location>
</feature>
<feature type="compositionally biased region" description="Polar residues" evidence="10">
    <location>
        <begin position="12"/>
        <end position="22"/>
    </location>
</feature>